<dbReference type="AlphaFoldDB" id="A0A1N6RTT9"/>
<dbReference type="Proteomes" id="UP000215545">
    <property type="component" value="Unassembled WGS sequence"/>
</dbReference>
<dbReference type="EMBL" id="FTLX01000002">
    <property type="protein sequence ID" value="SIQ32245.1"/>
    <property type="molecule type" value="Genomic_DNA"/>
</dbReference>
<evidence type="ECO:0000313" key="1">
    <source>
        <dbReference type="EMBL" id="OXS79139.1"/>
    </source>
</evidence>
<protein>
    <recommendedName>
        <fullName evidence="5">Protein phosphatase 2C</fullName>
    </recommendedName>
</protein>
<organism evidence="2 3">
    <name type="scientific">Domibacillus enclensis</name>
    <dbReference type="NCBI Taxonomy" id="1017273"/>
    <lineage>
        <taxon>Bacteria</taxon>
        <taxon>Bacillati</taxon>
        <taxon>Bacillota</taxon>
        <taxon>Bacilli</taxon>
        <taxon>Bacillales</taxon>
        <taxon>Bacillaceae</taxon>
        <taxon>Domibacillus</taxon>
    </lineage>
</organism>
<sequence>MKTRITYSEKGTARYNEDRVGSYRNVAWVIDGATPLFQETYLSEDNDVVWLVETLHKWLPHFIRDEESLEEILSRTLAHVEQEALGLYPGLRNVAAYALPTFTVAMVRLSGGRLEYYVLGDAGVLAALPDGVLWMTDDRLEMMSQRVRKEAVADKPVLLQAIRQKLNTEEGYWIGSIDGAGIPHGYAGEMKVEPGTRVMCVSDGYSRLFELFGWVEAEQLKLDDASVKATVAKVREIEMADAEGVRFPRAKCHDDLSVVLVESE</sequence>
<evidence type="ECO:0000313" key="2">
    <source>
        <dbReference type="EMBL" id="SIQ32245.1"/>
    </source>
</evidence>
<evidence type="ECO:0008006" key="5">
    <source>
        <dbReference type="Google" id="ProtNLM"/>
    </source>
</evidence>
<reference evidence="2 3" key="1">
    <citation type="submission" date="2017-01" db="EMBL/GenBank/DDBJ databases">
        <authorList>
            <person name="Mah S.A."/>
            <person name="Swanson W.J."/>
            <person name="Moy G.W."/>
            <person name="Vacquier V.D."/>
        </authorList>
    </citation>
    <scope>NUCLEOTIDE SEQUENCE [LARGE SCALE GENOMIC DNA]</scope>
    <source>
        <strain evidence="2 3">NIO-1016</strain>
    </source>
</reference>
<dbReference type="STRING" id="1017273.SAMN05443094_102216"/>
<accession>A0A1N6RTT9</accession>
<reference evidence="1" key="3">
    <citation type="submission" date="2017-03" db="EMBL/GenBank/DDBJ databases">
        <authorList>
            <person name="Dastager S.G."/>
            <person name="Neurgaonkar P.S."/>
            <person name="Dharne M.S."/>
        </authorList>
    </citation>
    <scope>NUCLEOTIDE SEQUENCE</scope>
    <source>
        <strain evidence="1">DSM 25145</strain>
    </source>
</reference>
<dbReference type="InterPro" id="IPR036457">
    <property type="entry name" value="PPM-type-like_dom_sf"/>
</dbReference>
<dbReference type="OrthoDB" id="1755431at2"/>
<reference evidence="4" key="2">
    <citation type="submission" date="2017-03" db="EMBL/GenBank/DDBJ databases">
        <title>Bacillus sp. V-88(T) DSM27956, whole genome shotgun sequencing project.</title>
        <authorList>
            <person name="Dastager S.G."/>
            <person name="Neurgaonkar P.S."/>
            <person name="Dharne M.S."/>
        </authorList>
    </citation>
    <scope>NUCLEOTIDE SEQUENCE [LARGE SCALE GENOMIC DNA]</scope>
    <source>
        <strain evidence="4">DSM 25145</strain>
    </source>
</reference>
<proteinExistence type="predicted"/>
<gene>
    <name evidence="1" type="ORF">B1B05_05020</name>
    <name evidence="2" type="ORF">SAMN05443094_102216</name>
</gene>
<keyword evidence="4" id="KW-1185">Reference proteome</keyword>
<dbReference type="EMBL" id="MWSK01000002">
    <property type="protein sequence ID" value="OXS79139.1"/>
    <property type="molecule type" value="Genomic_DNA"/>
</dbReference>
<dbReference type="RefSeq" id="WP_045850704.1">
    <property type="nucleotide sequence ID" value="NZ_FTLX01000002.1"/>
</dbReference>
<dbReference type="Gene3D" id="3.60.40.10">
    <property type="entry name" value="PPM-type phosphatase domain"/>
    <property type="match status" value="1"/>
</dbReference>
<name>A0A1N6RTT9_9BACI</name>
<dbReference type="SUPFAM" id="SSF81606">
    <property type="entry name" value="PP2C-like"/>
    <property type="match status" value="1"/>
</dbReference>
<dbReference type="Proteomes" id="UP000186385">
    <property type="component" value="Unassembled WGS sequence"/>
</dbReference>
<evidence type="ECO:0000313" key="4">
    <source>
        <dbReference type="Proteomes" id="UP000215545"/>
    </source>
</evidence>
<evidence type="ECO:0000313" key="3">
    <source>
        <dbReference type="Proteomes" id="UP000186385"/>
    </source>
</evidence>